<dbReference type="GO" id="GO:0005886">
    <property type="term" value="C:plasma membrane"/>
    <property type="evidence" value="ECO:0007669"/>
    <property type="project" value="UniProtKB-SubCell"/>
</dbReference>
<dbReference type="OrthoDB" id="157326at2157"/>
<feature type="transmembrane region" description="Helical" evidence="8">
    <location>
        <begin position="21"/>
        <end position="41"/>
    </location>
</feature>
<evidence type="ECO:0000256" key="7">
    <source>
        <dbReference type="ARBA" id="ARBA00023136"/>
    </source>
</evidence>
<evidence type="ECO:0000256" key="3">
    <source>
        <dbReference type="ARBA" id="ARBA00022676"/>
    </source>
</evidence>
<evidence type="ECO:0000256" key="2">
    <source>
        <dbReference type="ARBA" id="ARBA00022475"/>
    </source>
</evidence>
<dbReference type="AlphaFoldDB" id="A0A368NGD5"/>
<dbReference type="GO" id="GO:0008610">
    <property type="term" value="P:lipid biosynthetic process"/>
    <property type="evidence" value="ECO:0007669"/>
    <property type="project" value="UniProtKB-ARBA"/>
</dbReference>
<feature type="transmembrane region" description="Helical" evidence="8">
    <location>
        <begin position="423"/>
        <end position="443"/>
    </location>
</feature>
<keyword evidence="4" id="KW-0808">Transferase</keyword>
<dbReference type="GO" id="GO:0016763">
    <property type="term" value="F:pentosyltransferase activity"/>
    <property type="evidence" value="ECO:0007669"/>
    <property type="project" value="TreeGrafter"/>
</dbReference>
<evidence type="ECO:0000313" key="12">
    <source>
        <dbReference type="Proteomes" id="UP000252189"/>
    </source>
</evidence>
<reference evidence="11 12" key="1">
    <citation type="submission" date="2018-07" db="EMBL/GenBank/DDBJ databases">
        <title>Genome sequences of Haloplanus salinus JCM 18368T.</title>
        <authorList>
            <person name="Kim Y.B."/>
            <person name="Roh S.W."/>
        </authorList>
    </citation>
    <scope>NUCLEOTIDE SEQUENCE [LARGE SCALE GENOMIC DNA]</scope>
    <source>
        <strain evidence="11 12">JCM 18368</strain>
    </source>
</reference>
<keyword evidence="12" id="KW-1185">Reference proteome</keyword>
<feature type="domain" description="DUF7846" evidence="10">
    <location>
        <begin position="475"/>
        <end position="650"/>
    </location>
</feature>
<keyword evidence="3" id="KW-0328">Glycosyltransferase</keyword>
<dbReference type="PANTHER" id="PTHR33908">
    <property type="entry name" value="MANNOSYLTRANSFERASE YKCB-RELATED"/>
    <property type="match status" value="1"/>
</dbReference>
<dbReference type="Proteomes" id="UP000252189">
    <property type="component" value="Unassembled WGS sequence"/>
</dbReference>
<protein>
    <submittedName>
        <fullName evidence="11">Uncharacterized protein</fullName>
    </submittedName>
</protein>
<feature type="transmembrane region" description="Helical" evidence="8">
    <location>
        <begin position="243"/>
        <end position="263"/>
    </location>
</feature>
<dbReference type="PANTHER" id="PTHR33908:SF11">
    <property type="entry name" value="MEMBRANE PROTEIN"/>
    <property type="match status" value="1"/>
</dbReference>
<feature type="transmembrane region" description="Helical" evidence="8">
    <location>
        <begin position="390"/>
        <end position="411"/>
    </location>
</feature>
<feature type="transmembrane region" description="Helical" evidence="8">
    <location>
        <begin position="213"/>
        <end position="231"/>
    </location>
</feature>
<accession>A0A368NGD5</accession>
<evidence type="ECO:0000256" key="6">
    <source>
        <dbReference type="ARBA" id="ARBA00022989"/>
    </source>
</evidence>
<organism evidence="11 12">
    <name type="scientific">Haloplanus salinus</name>
    <dbReference type="NCBI Taxonomy" id="1126245"/>
    <lineage>
        <taxon>Archaea</taxon>
        <taxon>Methanobacteriati</taxon>
        <taxon>Methanobacteriota</taxon>
        <taxon>Stenosarchaea group</taxon>
        <taxon>Halobacteria</taxon>
        <taxon>Halobacteriales</taxon>
        <taxon>Haloferacaceae</taxon>
        <taxon>Haloplanus</taxon>
    </lineage>
</organism>
<dbReference type="EMBL" id="QPHM01000001">
    <property type="protein sequence ID" value="RCU48674.1"/>
    <property type="molecule type" value="Genomic_DNA"/>
</dbReference>
<feature type="transmembrane region" description="Helical" evidence="8">
    <location>
        <begin position="117"/>
        <end position="136"/>
    </location>
</feature>
<dbReference type="InterPro" id="IPR057168">
    <property type="entry name" value="DUF7846"/>
</dbReference>
<comment type="subcellular location">
    <subcellularLocation>
        <location evidence="1">Cell membrane</location>
        <topology evidence="1">Multi-pass membrane protein</topology>
    </subcellularLocation>
</comment>
<dbReference type="Pfam" id="PF25230">
    <property type="entry name" value="DUF7846"/>
    <property type="match status" value="1"/>
</dbReference>
<dbReference type="InterPro" id="IPR050297">
    <property type="entry name" value="LipidA_mod_glycosyltrf_83"/>
</dbReference>
<evidence type="ECO:0000256" key="5">
    <source>
        <dbReference type="ARBA" id="ARBA00022692"/>
    </source>
</evidence>
<dbReference type="Pfam" id="PF13231">
    <property type="entry name" value="PMT_2"/>
    <property type="match status" value="1"/>
</dbReference>
<evidence type="ECO:0000259" key="9">
    <source>
        <dbReference type="Pfam" id="PF13231"/>
    </source>
</evidence>
<evidence type="ECO:0000256" key="1">
    <source>
        <dbReference type="ARBA" id="ARBA00004651"/>
    </source>
</evidence>
<comment type="caution">
    <text evidence="11">The sequence shown here is derived from an EMBL/GenBank/DDBJ whole genome shotgun (WGS) entry which is preliminary data.</text>
</comment>
<keyword evidence="6 8" id="KW-1133">Transmembrane helix</keyword>
<keyword evidence="5 8" id="KW-0812">Transmembrane</keyword>
<evidence type="ECO:0000313" key="11">
    <source>
        <dbReference type="EMBL" id="RCU48674.1"/>
    </source>
</evidence>
<keyword evidence="2" id="KW-1003">Cell membrane</keyword>
<name>A0A368NGD5_9EURY</name>
<evidence type="ECO:0000256" key="4">
    <source>
        <dbReference type="ARBA" id="ARBA00022679"/>
    </source>
</evidence>
<sequence length="711" mass="75522">MVPDRSAATRRRIVSALRPGRDRLVAAALALLAGVVVYWLAVDLFPYHSVNDDEGVYLTQAAMLLEGRLFLRPGDLGYLVRPWFFVADAAGGDPRYYSKYSPVAAGAFAVGKLLGDWNLSLGLIAAGNAALIYALAADAFDRRIGRLAVVLLLGAPLFLFTSAVFLPYAPTTLLNLAFAVAYVRTMRRDSPRWGLVAGAAVGLAFFARPYTAVLFASPFIVHAVGSLWWTWGTDEFRPTLTRLLAVAGLGVAGVVVTLAYNLVTTGDLLVFPYKAFGPNDGIGFGRHELLGYDRVYSPALAAETTGRLLGLLTTEWTVAGPVGTLLALVGLAKLPTDREALADPTLAAPALRVVFLGLVPAVVLGNAYFWGTLNGLENGLIGLLGPYYHFDLLLPLSAFGAAGAFVCWGRLRRATADLDAPTQGAVLAVTLLLSAAVGGVAGVEAVAEPYDENRLRTSHLAETYEPFESWSPDRALVFVPDPYGDWLHHPFQHLRNDPGFDGDALYVINDGDVERFEAIDATDGRRPYRFTYRGSWTGAVTPTEPALTPLDVKRGDRLRATTTVGVPARATRARARIVTEAGSARYAIGAVGGPVTVDWAVNATDGNASVLASNGTAAATAPLPAGVSRVTLLVTFVEPQGTTVTYRQTASVERTVRGVRVIWPPEMKVCSLTTDCGRDGVYVGANGDYVSGVSITTSARASNVTAASTAS</sequence>
<feature type="transmembrane region" description="Helical" evidence="8">
    <location>
        <begin position="316"/>
        <end position="334"/>
    </location>
</feature>
<feature type="transmembrane region" description="Helical" evidence="8">
    <location>
        <begin position="346"/>
        <end position="370"/>
    </location>
</feature>
<dbReference type="InterPro" id="IPR038731">
    <property type="entry name" value="RgtA/B/C-like"/>
</dbReference>
<feature type="transmembrane region" description="Helical" evidence="8">
    <location>
        <begin position="143"/>
        <end position="159"/>
    </location>
</feature>
<feature type="domain" description="Glycosyltransferase RgtA/B/C/D-like" evidence="9">
    <location>
        <begin position="127"/>
        <end position="231"/>
    </location>
</feature>
<evidence type="ECO:0000259" key="10">
    <source>
        <dbReference type="Pfam" id="PF25230"/>
    </source>
</evidence>
<proteinExistence type="predicted"/>
<gene>
    <name evidence="11" type="ORF">DU504_10540</name>
</gene>
<keyword evidence="7 8" id="KW-0472">Membrane</keyword>
<evidence type="ECO:0000256" key="8">
    <source>
        <dbReference type="SAM" id="Phobius"/>
    </source>
</evidence>